<gene>
    <name evidence="2" type="primary">Acsl1</name>
    <name evidence="2" type="ORF">AWC38_SpisGene2259</name>
</gene>
<keyword evidence="1 2" id="KW-0436">Ligase</keyword>
<dbReference type="GO" id="GO:0035338">
    <property type="term" value="P:long-chain fatty-acyl-CoA biosynthetic process"/>
    <property type="evidence" value="ECO:0007669"/>
    <property type="project" value="TreeGrafter"/>
</dbReference>
<evidence type="ECO:0000313" key="3">
    <source>
        <dbReference type="Proteomes" id="UP000225706"/>
    </source>
</evidence>
<dbReference type="GO" id="GO:0047676">
    <property type="term" value="F:arachidonate-CoA ligase activity"/>
    <property type="evidence" value="ECO:0007669"/>
    <property type="project" value="TreeGrafter"/>
</dbReference>
<comment type="caution">
    <text evidence="2">The sequence shown here is derived from an EMBL/GenBank/DDBJ whole genome shotgun (WGS) entry which is preliminary data.</text>
</comment>
<dbReference type="SUPFAM" id="SSF56801">
    <property type="entry name" value="Acetyl-CoA synthetase-like"/>
    <property type="match status" value="1"/>
</dbReference>
<accession>A0A2B4SWL7</accession>
<organism evidence="2 3">
    <name type="scientific">Stylophora pistillata</name>
    <name type="common">Smooth cauliflower coral</name>
    <dbReference type="NCBI Taxonomy" id="50429"/>
    <lineage>
        <taxon>Eukaryota</taxon>
        <taxon>Metazoa</taxon>
        <taxon>Cnidaria</taxon>
        <taxon>Anthozoa</taxon>
        <taxon>Hexacorallia</taxon>
        <taxon>Scleractinia</taxon>
        <taxon>Astrocoeniina</taxon>
        <taxon>Pocilloporidae</taxon>
        <taxon>Stylophora</taxon>
    </lineage>
</organism>
<dbReference type="GO" id="GO:0005783">
    <property type="term" value="C:endoplasmic reticulum"/>
    <property type="evidence" value="ECO:0007669"/>
    <property type="project" value="TreeGrafter"/>
</dbReference>
<dbReference type="GO" id="GO:0005739">
    <property type="term" value="C:mitochondrion"/>
    <property type="evidence" value="ECO:0007669"/>
    <property type="project" value="TreeGrafter"/>
</dbReference>
<evidence type="ECO:0000256" key="1">
    <source>
        <dbReference type="ARBA" id="ARBA00022598"/>
    </source>
</evidence>
<dbReference type="AlphaFoldDB" id="A0A2B4SWL7"/>
<evidence type="ECO:0000313" key="2">
    <source>
        <dbReference type="EMBL" id="PFX32815.1"/>
    </source>
</evidence>
<dbReference type="EMBL" id="LSMT01000018">
    <property type="protein sequence ID" value="PFX32815.1"/>
    <property type="molecule type" value="Genomic_DNA"/>
</dbReference>
<dbReference type="OrthoDB" id="1700726at2759"/>
<dbReference type="GO" id="GO:0016020">
    <property type="term" value="C:membrane"/>
    <property type="evidence" value="ECO:0007669"/>
    <property type="project" value="TreeGrafter"/>
</dbReference>
<sequence>MCLFKGYRREANLSPPLRGRERVCDGKFFISGTGGEYIAPEKIQNVYLRSPFVAQTFVIGDSFKIINKVIFEDILARRREGDLKSLEQVRKIYLHPEMFSIENGLLTPTFKAKRSEIHNTFKDKIERLYEEVEAGN</sequence>
<dbReference type="Proteomes" id="UP000225706">
    <property type="component" value="Unassembled WGS sequence"/>
</dbReference>
<name>A0A2B4SWL7_STYPI</name>
<dbReference type="PANTHER" id="PTHR43272">
    <property type="entry name" value="LONG-CHAIN-FATTY-ACID--COA LIGASE"/>
    <property type="match status" value="1"/>
</dbReference>
<protein>
    <submittedName>
        <fullName evidence="2">Long-chain-fatty-acid--CoA ligase 1</fullName>
    </submittedName>
</protein>
<reference evidence="3" key="1">
    <citation type="journal article" date="2017" name="bioRxiv">
        <title>Comparative analysis of the genomes of Stylophora pistillata and Acropora digitifera provides evidence for extensive differences between species of corals.</title>
        <authorList>
            <person name="Voolstra C.R."/>
            <person name="Li Y."/>
            <person name="Liew Y.J."/>
            <person name="Baumgarten S."/>
            <person name="Zoccola D."/>
            <person name="Flot J.-F."/>
            <person name="Tambutte S."/>
            <person name="Allemand D."/>
            <person name="Aranda M."/>
        </authorList>
    </citation>
    <scope>NUCLEOTIDE SEQUENCE [LARGE SCALE GENOMIC DNA]</scope>
</reference>
<dbReference type="STRING" id="50429.A0A2B4SWL7"/>
<dbReference type="PANTHER" id="PTHR43272:SF107">
    <property type="entry name" value="LONG-CHAIN-FATTY-ACID--COA LIGASE 5"/>
    <property type="match status" value="1"/>
</dbReference>
<proteinExistence type="predicted"/>
<dbReference type="GO" id="GO:0010747">
    <property type="term" value="P:positive regulation of long-chain fatty acid import across plasma membrane"/>
    <property type="evidence" value="ECO:0007669"/>
    <property type="project" value="TreeGrafter"/>
</dbReference>
<keyword evidence="3" id="KW-1185">Reference proteome</keyword>